<name>A0ACC2DFZ9_DIPCM</name>
<reference evidence="2" key="1">
    <citation type="journal article" date="2024" name="Proc. Natl. Acad. Sci. U.S.A.">
        <title>Extraordinary preservation of gene collinearity over three hundred million years revealed in homosporous lycophytes.</title>
        <authorList>
            <person name="Li C."/>
            <person name="Wickell D."/>
            <person name="Kuo L.Y."/>
            <person name="Chen X."/>
            <person name="Nie B."/>
            <person name="Liao X."/>
            <person name="Peng D."/>
            <person name="Ji J."/>
            <person name="Jenkins J."/>
            <person name="Williams M."/>
            <person name="Shu S."/>
            <person name="Plott C."/>
            <person name="Barry K."/>
            <person name="Rajasekar S."/>
            <person name="Grimwood J."/>
            <person name="Han X."/>
            <person name="Sun S."/>
            <person name="Hou Z."/>
            <person name="He W."/>
            <person name="Dai G."/>
            <person name="Sun C."/>
            <person name="Schmutz J."/>
            <person name="Leebens-Mack J.H."/>
            <person name="Li F.W."/>
            <person name="Wang L."/>
        </authorList>
    </citation>
    <scope>NUCLEOTIDE SEQUENCE [LARGE SCALE GENOMIC DNA]</scope>
    <source>
        <strain evidence="2">cv. PW_Plant_1</strain>
    </source>
</reference>
<dbReference type="EMBL" id="CM055097">
    <property type="protein sequence ID" value="KAJ7553259.1"/>
    <property type="molecule type" value="Genomic_DNA"/>
</dbReference>
<protein>
    <submittedName>
        <fullName evidence="1">Uncharacterized protein</fullName>
    </submittedName>
</protein>
<evidence type="ECO:0000313" key="2">
    <source>
        <dbReference type="Proteomes" id="UP001162992"/>
    </source>
</evidence>
<accession>A0ACC2DFZ9</accession>
<organism evidence="1 2">
    <name type="scientific">Diphasiastrum complanatum</name>
    <name type="common">Issler's clubmoss</name>
    <name type="synonym">Lycopodium complanatum</name>
    <dbReference type="NCBI Taxonomy" id="34168"/>
    <lineage>
        <taxon>Eukaryota</taxon>
        <taxon>Viridiplantae</taxon>
        <taxon>Streptophyta</taxon>
        <taxon>Embryophyta</taxon>
        <taxon>Tracheophyta</taxon>
        <taxon>Lycopodiopsida</taxon>
        <taxon>Lycopodiales</taxon>
        <taxon>Lycopodiaceae</taxon>
        <taxon>Lycopodioideae</taxon>
        <taxon>Diphasiastrum</taxon>
    </lineage>
</organism>
<proteinExistence type="predicted"/>
<evidence type="ECO:0000313" key="1">
    <source>
        <dbReference type="EMBL" id="KAJ7553259.1"/>
    </source>
</evidence>
<dbReference type="Proteomes" id="UP001162992">
    <property type="component" value="Chromosome 6"/>
</dbReference>
<sequence length="230" mass="26292">MAQAGRVLDGVQDEGRVYIEDEAWIPSDFVHEPPVLNVTQPKGAFCQIEARFSVVLNPDGVYDIITDPNNRRVFKNIKEVTFRKVLEDDGNRQLVEVEQEARWRFLIFSGSFPCRVLVEQNREKHSMTFDLLKKGMMNQFSGSWKIEPMYLSEASSKVASEPVNSSKASDPVIGSWLQLHQVLEPSFIPPWPLTSYVRSVSVKIVREICGDLQRECLRLKQNHSEEQGPN</sequence>
<comment type="caution">
    <text evidence="1">The sequence shown here is derived from an EMBL/GenBank/DDBJ whole genome shotgun (WGS) entry which is preliminary data.</text>
</comment>
<keyword evidence="2" id="KW-1185">Reference proteome</keyword>
<gene>
    <name evidence="1" type="ORF">O6H91_06G090000</name>
</gene>